<dbReference type="EMBL" id="QKRA01000009">
    <property type="protein sequence ID" value="RDL43197.1"/>
    <property type="molecule type" value="Genomic_DNA"/>
</dbReference>
<dbReference type="InterPro" id="IPR005561">
    <property type="entry name" value="ANTAR"/>
</dbReference>
<dbReference type="PROSITE" id="PS50921">
    <property type="entry name" value="ANTAR"/>
    <property type="match status" value="1"/>
</dbReference>
<dbReference type="AlphaFoldDB" id="A0A370U5Z2"/>
<organism evidence="2 3">
    <name type="scientific">Marinomonas piezotolerans</name>
    <dbReference type="NCBI Taxonomy" id="2213058"/>
    <lineage>
        <taxon>Bacteria</taxon>
        <taxon>Pseudomonadati</taxon>
        <taxon>Pseudomonadota</taxon>
        <taxon>Gammaproteobacteria</taxon>
        <taxon>Oceanospirillales</taxon>
        <taxon>Oceanospirillaceae</taxon>
        <taxon>Marinomonas</taxon>
    </lineage>
</organism>
<dbReference type="InterPro" id="IPR036388">
    <property type="entry name" value="WH-like_DNA-bd_sf"/>
</dbReference>
<dbReference type="Proteomes" id="UP000254326">
    <property type="component" value="Unassembled WGS sequence"/>
</dbReference>
<sequence length="423" mass="47031">MTHTSNAESFLLAAKRSEINALHHLMLSSKLVIVVSNIIHELQKERGLSNCYLVSEGQRLASEYAEAMEATNALLQTFQQTLGTLDLEHCGSSTTRLYNSLAYALHTLEGLPNIRSSIASCSLSATENTKFFNHLIAGLLTVIFEAADVSNDPDITRILVALFNFLQGKEYAGQERAWGVIGFTTGTFSNSSREQIKALQDAQQNCLDIFSEFSTILPAAQLRQLESNEATSELQRMRQLIARFRSGDSLPTSIGEVWFQAASARIDSMLDIANQLTHELEQLCQSKLSQAEEELRLHEEHLVLLASYEEPPMSALTAMDTQSKDTSINLSRGVHIKLAGSIYELVQRQSEHLRQVSEELASAKQTLNERKLIEKAKGILMMSQHVSEEDAYKQLRQAAMTGNKRIIDIAENIISVASMLKSK</sequence>
<dbReference type="Pfam" id="PF08376">
    <property type="entry name" value="NIT"/>
    <property type="match status" value="1"/>
</dbReference>
<dbReference type="InterPro" id="IPR013587">
    <property type="entry name" value="Nitrate/nitrite_sensing"/>
</dbReference>
<dbReference type="GO" id="GO:0003723">
    <property type="term" value="F:RNA binding"/>
    <property type="evidence" value="ECO:0007669"/>
    <property type="project" value="InterPro"/>
</dbReference>
<dbReference type="Gene3D" id="1.10.10.10">
    <property type="entry name" value="Winged helix-like DNA-binding domain superfamily/Winged helix DNA-binding domain"/>
    <property type="match status" value="1"/>
</dbReference>
<keyword evidence="3" id="KW-1185">Reference proteome</keyword>
<dbReference type="SMART" id="SM01012">
    <property type="entry name" value="ANTAR"/>
    <property type="match status" value="1"/>
</dbReference>
<protein>
    <submittedName>
        <fullName evidence="2">Transcriptional regulator</fullName>
    </submittedName>
</protein>
<dbReference type="SUPFAM" id="SSF52172">
    <property type="entry name" value="CheY-like"/>
    <property type="match status" value="1"/>
</dbReference>
<reference evidence="2 3" key="1">
    <citation type="submission" date="2018-06" db="EMBL/GenBank/DDBJ databases">
        <title>Marinomonas sp. YLB-05 draft genome sequence.</title>
        <authorList>
            <person name="Yu L."/>
            <person name="Tang X."/>
        </authorList>
    </citation>
    <scope>NUCLEOTIDE SEQUENCE [LARGE SCALE GENOMIC DNA]</scope>
    <source>
        <strain evidence="2 3">YLB-05</strain>
    </source>
</reference>
<name>A0A370U5Z2_9GAMM</name>
<feature type="domain" description="ANTAR" evidence="1">
    <location>
        <begin position="353"/>
        <end position="414"/>
    </location>
</feature>
<proteinExistence type="predicted"/>
<accession>A0A370U5Z2</accession>
<dbReference type="OrthoDB" id="9782798at2"/>
<gene>
    <name evidence="2" type="ORF">DN730_15980</name>
</gene>
<dbReference type="RefSeq" id="WP_115469148.1">
    <property type="nucleotide sequence ID" value="NZ_QKRA01000009.1"/>
</dbReference>
<dbReference type="Pfam" id="PF03861">
    <property type="entry name" value="ANTAR"/>
    <property type="match status" value="1"/>
</dbReference>
<evidence type="ECO:0000313" key="2">
    <source>
        <dbReference type="EMBL" id="RDL43197.1"/>
    </source>
</evidence>
<dbReference type="InterPro" id="IPR011006">
    <property type="entry name" value="CheY-like_superfamily"/>
</dbReference>
<comment type="caution">
    <text evidence="2">The sequence shown here is derived from an EMBL/GenBank/DDBJ whole genome shotgun (WGS) entry which is preliminary data.</text>
</comment>
<evidence type="ECO:0000313" key="3">
    <source>
        <dbReference type="Proteomes" id="UP000254326"/>
    </source>
</evidence>
<evidence type="ECO:0000259" key="1">
    <source>
        <dbReference type="PROSITE" id="PS50921"/>
    </source>
</evidence>